<gene>
    <name evidence="2" type="ORF">MUN86_17600</name>
</gene>
<accession>A0ABY4G3K3</accession>
<sequence length="88" mass="9808">MKKILVLTCFTLLTASASLQAQEFKAKFNGRQDRKVVLEMQGNDVTVEGYDGDELIIRGNGYEAPPSKPKACARFTTRPSITRRLGYP</sequence>
<keyword evidence="3" id="KW-1185">Reference proteome</keyword>
<proteinExistence type="predicted"/>
<name>A0ABY4G3K3_9BACT</name>
<reference evidence="2" key="1">
    <citation type="submission" date="2022-04" db="EMBL/GenBank/DDBJ databases">
        <title>Hymenobacter sp. isolated from the air.</title>
        <authorList>
            <person name="Won M."/>
            <person name="Lee C.-M."/>
            <person name="Woen H.-Y."/>
            <person name="Kwon S.-W."/>
        </authorList>
    </citation>
    <scope>NUCLEOTIDE SEQUENCE</scope>
    <source>
        <strain evidence="2">5420S-77</strain>
    </source>
</reference>
<evidence type="ECO:0000313" key="3">
    <source>
        <dbReference type="Proteomes" id="UP000830401"/>
    </source>
</evidence>
<organism evidence="2 3">
    <name type="scientific">Hymenobacter volaticus</name>
    <dbReference type="NCBI Taxonomy" id="2932254"/>
    <lineage>
        <taxon>Bacteria</taxon>
        <taxon>Pseudomonadati</taxon>
        <taxon>Bacteroidota</taxon>
        <taxon>Cytophagia</taxon>
        <taxon>Cytophagales</taxon>
        <taxon>Hymenobacteraceae</taxon>
        <taxon>Hymenobacter</taxon>
    </lineage>
</organism>
<dbReference type="RefSeq" id="WP_245119357.1">
    <property type="nucleotide sequence ID" value="NZ_CP095061.1"/>
</dbReference>
<protein>
    <submittedName>
        <fullName evidence="2">Uncharacterized protein</fullName>
    </submittedName>
</protein>
<feature type="signal peptide" evidence="1">
    <location>
        <begin position="1"/>
        <end position="21"/>
    </location>
</feature>
<dbReference type="EMBL" id="CP095061">
    <property type="protein sequence ID" value="UOQ65351.1"/>
    <property type="molecule type" value="Genomic_DNA"/>
</dbReference>
<feature type="chain" id="PRO_5046525301" evidence="1">
    <location>
        <begin position="22"/>
        <end position="88"/>
    </location>
</feature>
<evidence type="ECO:0000256" key="1">
    <source>
        <dbReference type="SAM" id="SignalP"/>
    </source>
</evidence>
<keyword evidence="1" id="KW-0732">Signal</keyword>
<dbReference type="Proteomes" id="UP000830401">
    <property type="component" value="Chromosome"/>
</dbReference>
<evidence type="ECO:0000313" key="2">
    <source>
        <dbReference type="EMBL" id="UOQ65351.1"/>
    </source>
</evidence>